<sequence>MVPPTRQVALVAGASRGLGLLISAELVARGYRVHGCARDRTELDRAERLVAQGRVGPSAQGTGSFIGEVCDVTDAEAVEAWVARVLRDEGRVDVAIHVAGIIQVGPLESTTLGHFRAAIDTMLMGPVHLCLAVVPTMLSAGSGRIGVVSSVGGVVAVPHLLPYSVAKFGATALTEGLRSELSGTGVTATTIVPGLMRTGGHVHAQFVGDAAKDYAWFAPGASVPLLSVSGPRAARRIVDAVLAGRSQVELTPLTWVGRRVHGVAPGTTSRLLGLVARLLPHGRQDGPSMSRDADHVVGARARLELGSKVVDALSVLGDRAARRHNEVPPHEVDRAG</sequence>
<reference evidence="4 5" key="1">
    <citation type="submission" date="2022-09" db="EMBL/GenBank/DDBJ databases">
        <title>Complete genome sequence of Janibacter terrae strain COS04-44, PCL-degrading bacteria isolated from oil spilled coast.</title>
        <authorList>
            <person name="Park H."/>
            <person name="Kim J.Y."/>
            <person name="An S.H."/>
            <person name="Lee C.M."/>
            <person name="Weon H.-Y."/>
        </authorList>
    </citation>
    <scope>NUCLEOTIDE SEQUENCE [LARGE SCALE GENOMIC DNA]</scope>
    <source>
        <strain evidence="4 5">COS04-44</strain>
    </source>
</reference>
<dbReference type="PANTHER" id="PTHR44196:SF1">
    <property type="entry name" value="DEHYDROGENASE_REDUCTASE SDR FAMILY MEMBER 7B"/>
    <property type="match status" value="1"/>
</dbReference>
<dbReference type="PANTHER" id="PTHR44196">
    <property type="entry name" value="DEHYDROGENASE/REDUCTASE SDR FAMILY MEMBER 7B"/>
    <property type="match status" value="1"/>
</dbReference>
<evidence type="ECO:0000313" key="4">
    <source>
        <dbReference type="EMBL" id="WWF05529.1"/>
    </source>
</evidence>
<evidence type="ECO:0000256" key="3">
    <source>
        <dbReference type="RuleBase" id="RU000363"/>
    </source>
</evidence>
<keyword evidence="2" id="KW-0560">Oxidoreductase</keyword>
<dbReference type="Proteomes" id="UP001381003">
    <property type="component" value="Chromosome"/>
</dbReference>
<evidence type="ECO:0000256" key="1">
    <source>
        <dbReference type="ARBA" id="ARBA00006484"/>
    </source>
</evidence>
<keyword evidence="5" id="KW-1185">Reference proteome</keyword>
<dbReference type="Pfam" id="PF00106">
    <property type="entry name" value="adh_short"/>
    <property type="match status" value="1"/>
</dbReference>
<dbReference type="EMBL" id="CP104874">
    <property type="protein sequence ID" value="WWF05529.1"/>
    <property type="molecule type" value="Genomic_DNA"/>
</dbReference>
<dbReference type="InterPro" id="IPR002347">
    <property type="entry name" value="SDR_fam"/>
</dbReference>
<dbReference type="Gene3D" id="3.40.50.720">
    <property type="entry name" value="NAD(P)-binding Rossmann-like Domain"/>
    <property type="match status" value="1"/>
</dbReference>
<name>A0ABZ2FFH2_9MICO</name>
<dbReference type="RefSeq" id="WP_338538428.1">
    <property type="nucleotide sequence ID" value="NZ_CP104874.1"/>
</dbReference>
<dbReference type="InterPro" id="IPR036291">
    <property type="entry name" value="NAD(P)-bd_dom_sf"/>
</dbReference>
<accession>A0ABZ2FFH2</accession>
<protein>
    <submittedName>
        <fullName evidence="4">SDR family NAD(P)-dependent oxidoreductase</fullName>
    </submittedName>
</protein>
<evidence type="ECO:0000256" key="2">
    <source>
        <dbReference type="ARBA" id="ARBA00023002"/>
    </source>
</evidence>
<comment type="similarity">
    <text evidence="1 3">Belongs to the short-chain dehydrogenases/reductases (SDR) family.</text>
</comment>
<dbReference type="PRINTS" id="PR00080">
    <property type="entry name" value="SDRFAMILY"/>
</dbReference>
<gene>
    <name evidence="4" type="ORF">N5P18_01240</name>
</gene>
<dbReference type="PROSITE" id="PS00061">
    <property type="entry name" value="ADH_SHORT"/>
    <property type="match status" value="1"/>
</dbReference>
<proteinExistence type="inferred from homology"/>
<dbReference type="InterPro" id="IPR020904">
    <property type="entry name" value="Sc_DH/Rdtase_CS"/>
</dbReference>
<evidence type="ECO:0000313" key="5">
    <source>
        <dbReference type="Proteomes" id="UP001381003"/>
    </source>
</evidence>
<dbReference type="PRINTS" id="PR00081">
    <property type="entry name" value="GDHRDH"/>
</dbReference>
<organism evidence="4 5">
    <name type="scientific">Janibacter terrae</name>
    <dbReference type="NCBI Taxonomy" id="103817"/>
    <lineage>
        <taxon>Bacteria</taxon>
        <taxon>Bacillati</taxon>
        <taxon>Actinomycetota</taxon>
        <taxon>Actinomycetes</taxon>
        <taxon>Micrococcales</taxon>
        <taxon>Intrasporangiaceae</taxon>
        <taxon>Janibacter</taxon>
    </lineage>
</organism>
<dbReference type="SUPFAM" id="SSF51735">
    <property type="entry name" value="NAD(P)-binding Rossmann-fold domains"/>
    <property type="match status" value="1"/>
</dbReference>